<dbReference type="CDD" id="cd15797">
    <property type="entry name" value="PMEI"/>
    <property type="match status" value="1"/>
</dbReference>
<dbReference type="FunFam" id="1.20.140.40:FF:000008">
    <property type="entry name" value="Invertase/pectin methylesterase inhibitor family protein"/>
    <property type="match status" value="1"/>
</dbReference>
<protein>
    <submittedName>
        <fullName evidence="6">Pectinesterase inhibitor 2-like</fullName>
    </submittedName>
</protein>
<dbReference type="SMART" id="SM00856">
    <property type="entry name" value="PMEI"/>
    <property type="match status" value="1"/>
</dbReference>
<evidence type="ECO:0000313" key="6">
    <source>
        <dbReference type="RefSeq" id="XP_027357194.1"/>
    </source>
</evidence>
<dbReference type="InterPro" id="IPR034086">
    <property type="entry name" value="PMEI_plant"/>
</dbReference>
<dbReference type="AlphaFoldDB" id="A0A8B8LQN7"/>
<reference evidence="5" key="1">
    <citation type="journal article" date="2019" name="Toxins">
        <title>Detection of Abrin-Like and Prepropulchellin-Like Toxin Genes and Transcripts Using Whole Genome Sequencing and Full-Length Transcript Sequencing of Abrus precatorius.</title>
        <authorList>
            <person name="Hovde B.T."/>
            <person name="Daligault H.E."/>
            <person name="Hanschen E.R."/>
            <person name="Kunde Y.A."/>
            <person name="Johnson M.B."/>
            <person name="Starkenburg S.R."/>
            <person name="Johnson S.L."/>
        </authorList>
    </citation>
    <scope>NUCLEOTIDE SEQUENCE [LARGE SCALE GENOMIC DNA]</scope>
</reference>
<dbReference type="Gene3D" id="1.20.140.40">
    <property type="entry name" value="Invertase/pectin methylesterase inhibitor family protein"/>
    <property type="match status" value="1"/>
</dbReference>
<dbReference type="InterPro" id="IPR052421">
    <property type="entry name" value="PCW_Enzyme_Inhibitor"/>
</dbReference>
<dbReference type="NCBIfam" id="TIGR01614">
    <property type="entry name" value="PME_inhib"/>
    <property type="match status" value="1"/>
</dbReference>
<dbReference type="GeneID" id="113866568"/>
<sequence>MYVSQGVEVDAICKKASNPSFCRNIVNSKPGGIANADLVGIAQYVVDVTRVNVTNTIKLIHKLIRRNVNNSDAREHYTLCLKHFNYETGALRRVELTQETLKKRDYSSLNMNAVAINTNINLCLDGELPTDDFNPFHDTSLLPTFADAISQVIEIIIIVSDMLYPNV</sequence>
<dbReference type="GO" id="GO:0046910">
    <property type="term" value="F:pectinesterase inhibitor activity"/>
    <property type="evidence" value="ECO:0007669"/>
    <property type="project" value="InterPro"/>
</dbReference>
<dbReference type="InterPro" id="IPR035513">
    <property type="entry name" value="Invertase/methylesterase_inhib"/>
</dbReference>
<evidence type="ECO:0000256" key="2">
    <source>
        <dbReference type="ARBA" id="ARBA00023157"/>
    </source>
</evidence>
<keyword evidence="2" id="KW-1015">Disulfide bond</keyword>
<organism evidence="5 6">
    <name type="scientific">Abrus precatorius</name>
    <name type="common">Indian licorice</name>
    <name type="synonym">Glycine abrus</name>
    <dbReference type="NCBI Taxonomy" id="3816"/>
    <lineage>
        <taxon>Eukaryota</taxon>
        <taxon>Viridiplantae</taxon>
        <taxon>Streptophyta</taxon>
        <taxon>Embryophyta</taxon>
        <taxon>Tracheophyta</taxon>
        <taxon>Spermatophyta</taxon>
        <taxon>Magnoliopsida</taxon>
        <taxon>eudicotyledons</taxon>
        <taxon>Gunneridae</taxon>
        <taxon>Pentapetalae</taxon>
        <taxon>rosids</taxon>
        <taxon>fabids</taxon>
        <taxon>Fabales</taxon>
        <taxon>Fabaceae</taxon>
        <taxon>Papilionoideae</taxon>
        <taxon>50 kb inversion clade</taxon>
        <taxon>NPAAA clade</taxon>
        <taxon>indigoferoid/millettioid clade</taxon>
        <taxon>Abreae</taxon>
        <taxon>Abrus</taxon>
    </lineage>
</organism>
<dbReference type="OrthoDB" id="1413774at2759"/>
<feature type="domain" description="Pectinesterase inhibitor" evidence="4">
    <location>
        <begin position="4"/>
        <end position="162"/>
    </location>
</feature>
<dbReference type="Pfam" id="PF04043">
    <property type="entry name" value="PMEI"/>
    <property type="match status" value="1"/>
</dbReference>
<proteinExistence type="inferred from homology"/>
<evidence type="ECO:0000256" key="1">
    <source>
        <dbReference type="ARBA" id="ARBA00022729"/>
    </source>
</evidence>
<dbReference type="InterPro" id="IPR006501">
    <property type="entry name" value="Pectinesterase_inhib_dom"/>
</dbReference>
<evidence type="ECO:0000256" key="3">
    <source>
        <dbReference type="ARBA" id="ARBA00038471"/>
    </source>
</evidence>
<dbReference type="SUPFAM" id="SSF101148">
    <property type="entry name" value="Plant invertase/pectin methylesterase inhibitor"/>
    <property type="match status" value="1"/>
</dbReference>
<keyword evidence="5" id="KW-1185">Reference proteome</keyword>
<dbReference type="KEGG" id="aprc:113866568"/>
<accession>A0A8B8LQN7</accession>
<evidence type="ECO:0000259" key="4">
    <source>
        <dbReference type="SMART" id="SM00856"/>
    </source>
</evidence>
<dbReference type="PANTHER" id="PTHR36710:SF20">
    <property type="entry name" value="PECTINESTERASE INHIBITOR DOMAIN PROTEIN"/>
    <property type="match status" value="1"/>
</dbReference>
<comment type="similarity">
    <text evidence="3">Belongs to the PMEI family.</text>
</comment>
<reference evidence="6" key="2">
    <citation type="submission" date="2025-08" db="UniProtKB">
        <authorList>
            <consortium name="RefSeq"/>
        </authorList>
    </citation>
    <scope>IDENTIFICATION</scope>
    <source>
        <tissue evidence="6">Young leaves</tissue>
    </source>
</reference>
<keyword evidence="1" id="KW-0732">Signal</keyword>
<dbReference type="RefSeq" id="XP_027357194.1">
    <property type="nucleotide sequence ID" value="XM_027501393.1"/>
</dbReference>
<gene>
    <name evidence="6" type="primary">LOC113866568</name>
</gene>
<name>A0A8B8LQN7_ABRPR</name>
<evidence type="ECO:0000313" key="5">
    <source>
        <dbReference type="Proteomes" id="UP000694853"/>
    </source>
</evidence>
<dbReference type="Proteomes" id="UP000694853">
    <property type="component" value="Unplaced"/>
</dbReference>
<dbReference type="PANTHER" id="PTHR36710">
    <property type="entry name" value="PECTINESTERASE INHIBITOR-LIKE"/>
    <property type="match status" value="1"/>
</dbReference>